<evidence type="ECO:0000256" key="1">
    <source>
        <dbReference type="ARBA" id="ARBA00022676"/>
    </source>
</evidence>
<dbReference type="EMBL" id="CP154795">
    <property type="protein sequence ID" value="XAN07073.1"/>
    <property type="molecule type" value="Genomic_DNA"/>
</dbReference>
<name>A0ABZ3FM04_9ACTN</name>
<feature type="domain" description="Glycosyl transferase family 1" evidence="3">
    <location>
        <begin position="205"/>
        <end position="357"/>
    </location>
</feature>
<reference evidence="5 6" key="1">
    <citation type="submission" date="2024-04" db="EMBL/GenBank/DDBJ databases">
        <title>Isolation of an actinomycete strain from pig manure.</title>
        <authorList>
            <person name="Gong T."/>
            <person name="Yu Z."/>
            <person name="An M."/>
            <person name="Wei C."/>
            <person name="Yang W."/>
            <person name="Liu L."/>
        </authorList>
    </citation>
    <scope>NUCLEOTIDE SEQUENCE [LARGE SCALE GENOMIC DNA]</scope>
    <source>
        <strain evidence="5 6">ZF39</strain>
    </source>
</reference>
<protein>
    <submittedName>
        <fullName evidence="5">Glycosyltransferase</fullName>
        <ecNumber evidence="5">2.4.-.-</ecNumber>
    </submittedName>
</protein>
<dbReference type="Pfam" id="PF13439">
    <property type="entry name" value="Glyco_transf_4"/>
    <property type="match status" value="1"/>
</dbReference>
<dbReference type="GO" id="GO:0016757">
    <property type="term" value="F:glycosyltransferase activity"/>
    <property type="evidence" value="ECO:0007669"/>
    <property type="project" value="UniProtKB-KW"/>
</dbReference>
<keyword evidence="2 5" id="KW-0808">Transferase</keyword>
<keyword evidence="1 5" id="KW-0328">Glycosyltransferase</keyword>
<accession>A0ABZ3FM04</accession>
<organism evidence="5 6">
    <name type="scientific">Ammonicoccus fulvus</name>
    <dbReference type="NCBI Taxonomy" id="3138240"/>
    <lineage>
        <taxon>Bacteria</taxon>
        <taxon>Bacillati</taxon>
        <taxon>Actinomycetota</taxon>
        <taxon>Actinomycetes</taxon>
        <taxon>Propionibacteriales</taxon>
        <taxon>Propionibacteriaceae</taxon>
        <taxon>Ammonicoccus</taxon>
    </lineage>
</organism>
<dbReference type="InterPro" id="IPR001296">
    <property type="entry name" value="Glyco_trans_1"/>
</dbReference>
<dbReference type="InterPro" id="IPR028098">
    <property type="entry name" value="Glyco_trans_4-like_N"/>
</dbReference>
<dbReference type="InterPro" id="IPR050194">
    <property type="entry name" value="Glycosyltransferase_grp1"/>
</dbReference>
<dbReference type="SUPFAM" id="SSF53756">
    <property type="entry name" value="UDP-Glycosyltransferase/glycogen phosphorylase"/>
    <property type="match status" value="1"/>
</dbReference>
<proteinExistence type="predicted"/>
<keyword evidence="6" id="KW-1185">Reference proteome</keyword>
<gene>
    <name evidence="5" type="ORF">AADG42_07110</name>
</gene>
<feature type="domain" description="Glycosyltransferase subfamily 4-like N-terminal" evidence="4">
    <location>
        <begin position="14"/>
        <end position="188"/>
    </location>
</feature>
<evidence type="ECO:0000259" key="4">
    <source>
        <dbReference type="Pfam" id="PF13439"/>
    </source>
</evidence>
<dbReference type="RefSeq" id="WP_425308527.1">
    <property type="nucleotide sequence ID" value="NZ_CP154795.1"/>
</dbReference>
<evidence type="ECO:0000313" key="5">
    <source>
        <dbReference type="EMBL" id="XAN07073.1"/>
    </source>
</evidence>
<dbReference type="Gene3D" id="3.40.50.2000">
    <property type="entry name" value="Glycogen Phosphorylase B"/>
    <property type="match status" value="2"/>
</dbReference>
<dbReference type="EC" id="2.4.-.-" evidence="5"/>
<dbReference type="PANTHER" id="PTHR45947">
    <property type="entry name" value="SULFOQUINOVOSYL TRANSFERASE SQD2"/>
    <property type="match status" value="1"/>
</dbReference>
<dbReference type="Pfam" id="PF00534">
    <property type="entry name" value="Glycos_transf_1"/>
    <property type="match status" value="1"/>
</dbReference>
<evidence type="ECO:0000256" key="2">
    <source>
        <dbReference type="ARBA" id="ARBA00022679"/>
    </source>
</evidence>
<sequence>MKILIGHDTYPPDVNGAARFTERLAIGMLGRGHEVHVIAPSTTGRAFTEEQDGIIVHRMPSHRYPLVDQFQICMPWEVAGRINRILDEVKPDVVHIQGHFLITRLLSKRARDRGIPLVATNHFMPENLVELVKIPQRVRDAVSRLAWRDAAKVLGRAQIVTAPTPRAVELLASSAGLPGGIAISCGIDAPQYARAASRAAAREIPNVLFVGRLDQEKRVDELIRAFAKLPSDVPARLEIVGDGSQREDWKALVEKVGIADRTVFHGFISEADLLDAYGRCDVFVMPGVAELQSLVTLESMAAGKPVIAANAMALPHLVHPEENGYLFEPGDVDELAGHLETLLRDPALRAEMGQRSKAIAGRHALGATLDRFESLYGGVIEGGVIPIRRAAA</sequence>
<evidence type="ECO:0000313" key="6">
    <source>
        <dbReference type="Proteomes" id="UP001442841"/>
    </source>
</evidence>
<dbReference type="Proteomes" id="UP001442841">
    <property type="component" value="Chromosome"/>
</dbReference>
<dbReference type="PANTHER" id="PTHR45947:SF3">
    <property type="entry name" value="SULFOQUINOVOSYL TRANSFERASE SQD2"/>
    <property type="match status" value="1"/>
</dbReference>
<evidence type="ECO:0000259" key="3">
    <source>
        <dbReference type="Pfam" id="PF00534"/>
    </source>
</evidence>